<dbReference type="EMBL" id="AZHD01000002">
    <property type="protein sequence ID" value="OAA67347.1"/>
    <property type="molecule type" value="Genomic_DNA"/>
</dbReference>
<dbReference type="GO" id="GO:0006596">
    <property type="term" value="P:polyamine biosynthetic process"/>
    <property type="evidence" value="ECO:0007669"/>
    <property type="project" value="UniProtKB-KW"/>
</dbReference>
<keyword evidence="1" id="KW-0620">Polyamine biosynthesis</keyword>
<organism evidence="3 4">
    <name type="scientific">Niveomyces insectorum RCEF 264</name>
    <dbReference type="NCBI Taxonomy" id="1081102"/>
    <lineage>
        <taxon>Eukaryota</taxon>
        <taxon>Fungi</taxon>
        <taxon>Dikarya</taxon>
        <taxon>Ascomycota</taxon>
        <taxon>Pezizomycotina</taxon>
        <taxon>Sordariomycetes</taxon>
        <taxon>Hypocreomycetidae</taxon>
        <taxon>Hypocreales</taxon>
        <taxon>Cordycipitaceae</taxon>
        <taxon>Niveomyces</taxon>
    </lineage>
</organism>
<dbReference type="Proteomes" id="UP000076874">
    <property type="component" value="Unassembled WGS sequence"/>
</dbReference>
<dbReference type="SUPFAM" id="SSF53335">
    <property type="entry name" value="S-adenosyl-L-methionine-dependent methyltransferases"/>
    <property type="match status" value="1"/>
</dbReference>
<proteinExistence type="predicted"/>
<dbReference type="OrthoDB" id="2016285at2759"/>
<reference evidence="3 4" key="1">
    <citation type="journal article" date="2016" name="Genome Biol. Evol.">
        <title>Divergent and convergent evolution of fungal pathogenicity.</title>
        <authorList>
            <person name="Shang Y."/>
            <person name="Xiao G."/>
            <person name="Zheng P."/>
            <person name="Cen K."/>
            <person name="Zhan S."/>
            <person name="Wang C."/>
        </authorList>
    </citation>
    <scope>NUCLEOTIDE SEQUENCE [LARGE SCALE GENOMIC DNA]</scope>
    <source>
        <strain evidence="3 4">RCEF 264</strain>
    </source>
</reference>
<keyword evidence="4" id="KW-1185">Reference proteome</keyword>
<dbReference type="InterPro" id="IPR029063">
    <property type="entry name" value="SAM-dependent_MTases_sf"/>
</dbReference>
<evidence type="ECO:0000256" key="2">
    <source>
        <dbReference type="SAM" id="MobiDB-lite"/>
    </source>
</evidence>
<dbReference type="PANTHER" id="PTHR43317">
    <property type="entry name" value="THERMOSPERMINE SYNTHASE ACAULIS5"/>
    <property type="match status" value="1"/>
</dbReference>
<feature type="compositionally biased region" description="Low complexity" evidence="2">
    <location>
        <begin position="477"/>
        <end position="492"/>
    </location>
</feature>
<evidence type="ECO:0000313" key="4">
    <source>
        <dbReference type="Proteomes" id="UP000076874"/>
    </source>
</evidence>
<name>A0A167ZCH0_9HYPO</name>
<feature type="region of interest" description="Disordered" evidence="2">
    <location>
        <begin position="475"/>
        <end position="497"/>
    </location>
</feature>
<evidence type="ECO:0000256" key="1">
    <source>
        <dbReference type="ARBA" id="ARBA00023115"/>
    </source>
</evidence>
<sequence>MAPKANAPVRKKRPGPSPPIDPASSPTPQSLEQELKSLAAKAHEDTWSRSARAQFATYARVVLLLTLAAASANASRAALSPLYGAIPAAIWHRALVAAACFAGWSSNLHLRRLLPAHRPLRLWMPVLAAYVPAVQFVLGQYASSGSNLGSSTDGDGDRSVPWLFNARWGPVLTEALSLFPLVVVAAAYALASPSRLLWYAVPALLHTALRNTHLAPAPWALAQTNRALASVGGEAWAVLDRGESVTGYLAVLENRSLGFRVLRCDHSLLGGEWVLHPVDPVAEPIYSVFVMLEAVRLVDVPGKAADADARALVIGLGVGTAPAALVAHGIDTTVVEIDPLVHAFAAQYFHLPANHTIRLEDAVGFTAASAQDPAGPRYDYILHDVFTGGAEPIPLFTLEFLQHLHTLLTPTGVIAINYAGDFNLTPIKAVVHTIRTVFPNCRIFREHAREDTKMDAELADFANVVIFCTKSGGGTSNDGASNNSDDNNNNTTHLTFREPNESDFLNSIARRHFMVPKHEVHDTEFSSAEPVRPVRNNDTEQLARWHDESALGHWSVMRVVIPAKVWAMW</sequence>
<comment type="caution">
    <text evidence="3">The sequence shown here is derived from an EMBL/GenBank/DDBJ whole genome shotgun (WGS) entry which is preliminary data.</text>
</comment>
<evidence type="ECO:0000313" key="3">
    <source>
        <dbReference type="EMBL" id="OAA67347.1"/>
    </source>
</evidence>
<gene>
    <name evidence="3" type="ORF">SPI_01923</name>
</gene>
<accession>A0A167ZCH0</accession>
<protein>
    <submittedName>
        <fullName evidence="3">Spermine synthase</fullName>
    </submittedName>
</protein>
<dbReference type="NCBIfam" id="NF037959">
    <property type="entry name" value="MFS_SpdSyn"/>
    <property type="match status" value="1"/>
</dbReference>
<feature type="region of interest" description="Disordered" evidence="2">
    <location>
        <begin position="1"/>
        <end position="32"/>
    </location>
</feature>
<dbReference type="Gene3D" id="3.40.50.150">
    <property type="entry name" value="Vaccinia Virus protein VP39"/>
    <property type="match status" value="1"/>
</dbReference>
<dbReference type="CDD" id="cd02440">
    <property type="entry name" value="AdoMet_MTases"/>
    <property type="match status" value="1"/>
</dbReference>
<dbReference type="AlphaFoldDB" id="A0A167ZCH0"/>
<dbReference type="Pfam" id="PF01564">
    <property type="entry name" value="Spermine_synth"/>
    <property type="match status" value="1"/>
</dbReference>
<dbReference type="PANTHER" id="PTHR43317:SF1">
    <property type="entry name" value="THERMOSPERMINE SYNTHASE ACAULIS5"/>
    <property type="match status" value="1"/>
</dbReference>